<dbReference type="SUPFAM" id="SSF47473">
    <property type="entry name" value="EF-hand"/>
    <property type="match status" value="1"/>
</dbReference>
<accession>A0AAF3EHN7</accession>
<dbReference type="AlphaFoldDB" id="A0AAF3EHN7"/>
<sequence length="97" mass="10837">MSPWLPIVLRISSFISYSSSLNMSFGFPESTICALREMCESFDVDRIGYISSIQLMQAMNGVTGMQLSKHQIDGLLDETNTNGEGQVNYEVFLKMVS</sequence>
<dbReference type="InterPro" id="IPR002048">
    <property type="entry name" value="EF_hand_dom"/>
</dbReference>
<dbReference type="InterPro" id="IPR011992">
    <property type="entry name" value="EF-hand-dom_pair"/>
</dbReference>
<evidence type="ECO:0000259" key="1">
    <source>
        <dbReference type="Pfam" id="PF13499"/>
    </source>
</evidence>
<proteinExistence type="predicted"/>
<name>A0AAF3EHN7_9BILA</name>
<dbReference type="Proteomes" id="UP000887575">
    <property type="component" value="Unassembled WGS sequence"/>
</dbReference>
<dbReference type="Pfam" id="PF13499">
    <property type="entry name" value="EF-hand_7"/>
    <property type="match status" value="1"/>
</dbReference>
<evidence type="ECO:0000313" key="3">
    <source>
        <dbReference type="WBParaSite" id="MBELARI_LOCUS13521"/>
    </source>
</evidence>
<reference evidence="3" key="1">
    <citation type="submission" date="2024-02" db="UniProtKB">
        <authorList>
            <consortium name="WormBaseParasite"/>
        </authorList>
    </citation>
    <scope>IDENTIFICATION</scope>
</reference>
<feature type="domain" description="EF-hand" evidence="1">
    <location>
        <begin position="35"/>
        <end position="96"/>
    </location>
</feature>
<dbReference type="WBParaSite" id="MBELARI_LOCUS13521">
    <property type="protein sequence ID" value="MBELARI_LOCUS13521"/>
    <property type="gene ID" value="MBELARI_LOCUS13521"/>
</dbReference>
<evidence type="ECO:0000313" key="2">
    <source>
        <dbReference type="Proteomes" id="UP000887575"/>
    </source>
</evidence>
<dbReference type="Gene3D" id="1.10.238.10">
    <property type="entry name" value="EF-hand"/>
    <property type="match status" value="1"/>
</dbReference>
<keyword evidence="2" id="KW-1185">Reference proteome</keyword>
<dbReference type="GO" id="GO:0005509">
    <property type="term" value="F:calcium ion binding"/>
    <property type="evidence" value="ECO:0007669"/>
    <property type="project" value="InterPro"/>
</dbReference>
<organism evidence="2 3">
    <name type="scientific">Mesorhabditis belari</name>
    <dbReference type="NCBI Taxonomy" id="2138241"/>
    <lineage>
        <taxon>Eukaryota</taxon>
        <taxon>Metazoa</taxon>
        <taxon>Ecdysozoa</taxon>
        <taxon>Nematoda</taxon>
        <taxon>Chromadorea</taxon>
        <taxon>Rhabditida</taxon>
        <taxon>Rhabditina</taxon>
        <taxon>Rhabditomorpha</taxon>
        <taxon>Rhabditoidea</taxon>
        <taxon>Rhabditidae</taxon>
        <taxon>Mesorhabditinae</taxon>
        <taxon>Mesorhabditis</taxon>
    </lineage>
</organism>
<protein>
    <recommendedName>
        <fullName evidence="1">EF-hand domain-containing protein</fullName>
    </recommendedName>
</protein>